<dbReference type="EMBL" id="SBIW01000001">
    <property type="protein sequence ID" value="RWY57001.1"/>
    <property type="molecule type" value="Genomic_DNA"/>
</dbReference>
<evidence type="ECO:0000256" key="1">
    <source>
        <dbReference type="SAM" id="MobiDB-lite"/>
    </source>
</evidence>
<gene>
    <name evidence="2" type="ORF">EPL05_00270</name>
</gene>
<organism evidence="2 3">
    <name type="scientific">Mucilaginibacter gilvus</name>
    <dbReference type="NCBI Taxonomy" id="2305909"/>
    <lineage>
        <taxon>Bacteria</taxon>
        <taxon>Pseudomonadati</taxon>
        <taxon>Bacteroidota</taxon>
        <taxon>Sphingobacteriia</taxon>
        <taxon>Sphingobacteriales</taxon>
        <taxon>Sphingobacteriaceae</taxon>
        <taxon>Mucilaginibacter</taxon>
    </lineage>
</organism>
<feature type="compositionally biased region" description="Low complexity" evidence="1">
    <location>
        <begin position="231"/>
        <end position="253"/>
    </location>
</feature>
<feature type="compositionally biased region" description="Low complexity" evidence="1">
    <location>
        <begin position="196"/>
        <end position="221"/>
    </location>
</feature>
<feature type="region of interest" description="Disordered" evidence="1">
    <location>
        <begin position="191"/>
        <end position="261"/>
    </location>
</feature>
<sequence>MALTNLPGGFDYNSTRNKLLLTEYGRNVQNMVKYIVALPTKEERNKYAQVVIDLMGFLNPHLRDVADFKHKLWDHLHIISDFQLDVDSPYPKPSPEAIHLKPEPLKYPHQRIRYKHYGKTIEMMIEKAKSIDEPERKRHMVQAIANFMKMAYVQWNKDSVADDLIISDLLHLSGGELKLEENVNLNRVEFRTNPYSNNNQNNNNNRGGRTNNNNNNQNNRNNGGGGGGGRTNNNNNNQRSNNNNQNNNNNRGRNPGGTKKY</sequence>
<dbReference type="Pfam" id="PF14123">
    <property type="entry name" value="DUF4290"/>
    <property type="match status" value="1"/>
</dbReference>
<dbReference type="RefSeq" id="WP_128531509.1">
    <property type="nucleotide sequence ID" value="NZ_SBIW01000001.1"/>
</dbReference>
<dbReference type="Proteomes" id="UP000286701">
    <property type="component" value="Unassembled WGS sequence"/>
</dbReference>
<keyword evidence="3" id="KW-1185">Reference proteome</keyword>
<evidence type="ECO:0000313" key="3">
    <source>
        <dbReference type="Proteomes" id="UP000286701"/>
    </source>
</evidence>
<dbReference type="AlphaFoldDB" id="A0A3S3V6Q5"/>
<name>A0A3S3V6Q5_9SPHI</name>
<reference evidence="2 3" key="1">
    <citation type="submission" date="2019-01" db="EMBL/GenBank/DDBJ databases">
        <title>Mucilaginibacter antarcticum sp. nov., isolated from antarctic soil.</title>
        <authorList>
            <person name="Yan Y.-Q."/>
            <person name="Du Z.-J."/>
        </authorList>
    </citation>
    <scope>NUCLEOTIDE SEQUENCE [LARGE SCALE GENOMIC DNA]</scope>
    <source>
        <strain evidence="2 3">F01003</strain>
    </source>
</reference>
<evidence type="ECO:0000313" key="2">
    <source>
        <dbReference type="EMBL" id="RWY57001.1"/>
    </source>
</evidence>
<dbReference type="InterPro" id="IPR025632">
    <property type="entry name" value="DUF4290"/>
</dbReference>
<dbReference type="OrthoDB" id="1466969at2"/>
<proteinExistence type="predicted"/>
<accession>A0A3S3V6Q5</accession>
<comment type="caution">
    <text evidence="2">The sequence shown here is derived from an EMBL/GenBank/DDBJ whole genome shotgun (WGS) entry which is preliminary data.</text>
</comment>
<protein>
    <submittedName>
        <fullName evidence="2">DUF4290 domain-containing protein</fullName>
    </submittedName>
</protein>